<dbReference type="VEuPathDB" id="VectorBase:HLOH_059881"/>
<dbReference type="PANTHER" id="PTHR11237:SF4">
    <property type="entry name" value="5-DEMETHOXYUBIQUINONE HYDROXYLASE, MITOCHONDRIAL"/>
    <property type="match status" value="1"/>
</dbReference>
<dbReference type="InterPro" id="IPR011566">
    <property type="entry name" value="Ubq_synth_Coq7"/>
</dbReference>
<dbReference type="AlphaFoldDB" id="A0A9J6HB73"/>
<evidence type="ECO:0000256" key="7">
    <source>
        <dbReference type="ARBA" id="ARBA00023136"/>
    </source>
</evidence>
<dbReference type="InterPro" id="IPR009078">
    <property type="entry name" value="Ferritin-like_SF"/>
</dbReference>
<comment type="pathway">
    <text evidence="1">Cofactor biosynthesis; ubiquinone biosynthesis.</text>
</comment>
<dbReference type="GO" id="GO:0046872">
    <property type="term" value="F:metal ion binding"/>
    <property type="evidence" value="ECO:0007669"/>
    <property type="project" value="UniProtKB-KW"/>
</dbReference>
<evidence type="ECO:0000313" key="8">
    <source>
        <dbReference type="EMBL" id="KAH9385102.1"/>
    </source>
</evidence>
<evidence type="ECO:0008006" key="10">
    <source>
        <dbReference type="Google" id="ProtNLM"/>
    </source>
</evidence>
<evidence type="ECO:0000256" key="6">
    <source>
        <dbReference type="ARBA" id="ARBA00023033"/>
    </source>
</evidence>
<dbReference type="GO" id="GO:0005634">
    <property type="term" value="C:nucleus"/>
    <property type="evidence" value="ECO:0007669"/>
    <property type="project" value="TreeGrafter"/>
</dbReference>
<keyword evidence="2" id="KW-0831">Ubiquinone biosynthesis</keyword>
<keyword evidence="4" id="KW-0560">Oxidoreductase</keyword>
<evidence type="ECO:0000256" key="3">
    <source>
        <dbReference type="ARBA" id="ARBA00022723"/>
    </source>
</evidence>
<dbReference type="SUPFAM" id="SSF47240">
    <property type="entry name" value="Ferritin-like"/>
    <property type="match status" value="1"/>
</dbReference>
<keyword evidence="6" id="KW-0503">Monooxygenase</keyword>
<evidence type="ECO:0000256" key="2">
    <source>
        <dbReference type="ARBA" id="ARBA00022688"/>
    </source>
</evidence>
<sequence>MGSVRSALGGAARRRRRLYDRLLRVDLAGELGADRIYAGQMAVLGGDPRAGPVVRHMWEQEKEHLRAFQRLLPEHRARPTALTPLWRAAGFTLGFGALPPPSARPPASCDS</sequence>
<dbReference type="GO" id="GO:0006744">
    <property type="term" value="P:ubiquinone biosynthetic process"/>
    <property type="evidence" value="ECO:0007669"/>
    <property type="project" value="UniProtKB-KW"/>
</dbReference>
<dbReference type="OrthoDB" id="275371at2759"/>
<evidence type="ECO:0000256" key="5">
    <source>
        <dbReference type="ARBA" id="ARBA00023004"/>
    </source>
</evidence>
<organism evidence="8 9">
    <name type="scientific">Haemaphysalis longicornis</name>
    <name type="common">Bush tick</name>
    <dbReference type="NCBI Taxonomy" id="44386"/>
    <lineage>
        <taxon>Eukaryota</taxon>
        <taxon>Metazoa</taxon>
        <taxon>Ecdysozoa</taxon>
        <taxon>Arthropoda</taxon>
        <taxon>Chelicerata</taxon>
        <taxon>Arachnida</taxon>
        <taxon>Acari</taxon>
        <taxon>Parasitiformes</taxon>
        <taxon>Ixodida</taxon>
        <taxon>Ixodoidea</taxon>
        <taxon>Ixodidae</taxon>
        <taxon>Haemaphysalinae</taxon>
        <taxon>Haemaphysalis</taxon>
    </lineage>
</organism>
<proteinExistence type="predicted"/>
<dbReference type="GO" id="GO:0010468">
    <property type="term" value="P:regulation of gene expression"/>
    <property type="evidence" value="ECO:0007669"/>
    <property type="project" value="TreeGrafter"/>
</dbReference>
<evidence type="ECO:0000313" key="9">
    <source>
        <dbReference type="Proteomes" id="UP000821853"/>
    </source>
</evidence>
<dbReference type="Proteomes" id="UP000821853">
    <property type="component" value="Unassembled WGS sequence"/>
</dbReference>
<dbReference type="OMA" id="MVENVIM"/>
<gene>
    <name evidence="8" type="ORF">HPB48_027142</name>
</gene>
<dbReference type="EMBL" id="JABSTR010003888">
    <property type="protein sequence ID" value="KAH9385102.1"/>
    <property type="molecule type" value="Genomic_DNA"/>
</dbReference>
<evidence type="ECO:0000256" key="1">
    <source>
        <dbReference type="ARBA" id="ARBA00004749"/>
    </source>
</evidence>
<dbReference type="GO" id="GO:0005743">
    <property type="term" value="C:mitochondrial inner membrane"/>
    <property type="evidence" value="ECO:0007669"/>
    <property type="project" value="TreeGrafter"/>
</dbReference>
<dbReference type="GO" id="GO:2000377">
    <property type="term" value="P:regulation of reactive oxygen species metabolic process"/>
    <property type="evidence" value="ECO:0007669"/>
    <property type="project" value="TreeGrafter"/>
</dbReference>
<accession>A0A9J6HB73</accession>
<dbReference type="GO" id="GO:0008682">
    <property type="term" value="F:3-demethoxyubiquinol 3-hydroxylase activity"/>
    <property type="evidence" value="ECO:0007669"/>
    <property type="project" value="TreeGrafter"/>
</dbReference>
<dbReference type="Pfam" id="PF03232">
    <property type="entry name" value="COQ7"/>
    <property type="match status" value="1"/>
</dbReference>
<name>A0A9J6HB73_HAELO</name>
<reference evidence="8 9" key="1">
    <citation type="journal article" date="2020" name="Cell">
        <title>Large-Scale Comparative Analyses of Tick Genomes Elucidate Their Genetic Diversity and Vector Capacities.</title>
        <authorList>
            <consortium name="Tick Genome and Microbiome Consortium (TIGMIC)"/>
            <person name="Jia N."/>
            <person name="Wang J."/>
            <person name="Shi W."/>
            <person name="Du L."/>
            <person name="Sun Y."/>
            <person name="Zhan W."/>
            <person name="Jiang J.F."/>
            <person name="Wang Q."/>
            <person name="Zhang B."/>
            <person name="Ji P."/>
            <person name="Bell-Sakyi L."/>
            <person name="Cui X.M."/>
            <person name="Yuan T.T."/>
            <person name="Jiang B.G."/>
            <person name="Yang W.F."/>
            <person name="Lam T.T."/>
            <person name="Chang Q.C."/>
            <person name="Ding S.J."/>
            <person name="Wang X.J."/>
            <person name="Zhu J.G."/>
            <person name="Ruan X.D."/>
            <person name="Zhao L."/>
            <person name="Wei J.T."/>
            <person name="Ye R.Z."/>
            <person name="Que T.C."/>
            <person name="Du C.H."/>
            <person name="Zhou Y.H."/>
            <person name="Cheng J.X."/>
            <person name="Dai P.F."/>
            <person name="Guo W.B."/>
            <person name="Han X.H."/>
            <person name="Huang E.J."/>
            <person name="Li L.F."/>
            <person name="Wei W."/>
            <person name="Gao Y.C."/>
            <person name="Liu J.Z."/>
            <person name="Shao H.Z."/>
            <person name="Wang X."/>
            <person name="Wang C.C."/>
            <person name="Yang T.C."/>
            <person name="Huo Q.B."/>
            <person name="Li W."/>
            <person name="Chen H.Y."/>
            <person name="Chen S.E."/>
            <person name="Zhou L.G."/>
            <person name="Ni X.B."/>
            <person name="Tian J.H."/>
            <person name="Sheng Y."/>
            <person name="Liu T."/>
            <person name="Pan Y.S."/>
            <person name="Xia L.Y."/>
            <person name="Li J."/>
            <person name="Zhao F."/>
            <person name="Cao W.C."/>
        </authorList>
    </citation>
    <scope>NUCLEOTIDE SEQUENCE [LARGE SCALE GENOMIC DNA]</scope>
    <source>
        <strain evidence="8">HaeL-2018</strain>
    </source>
</reference>
<keyword evidence="5" id="KW-0408">Iron</keyword>
<protein>
    <recommendedName>
        <fullName evidence="10">Ubiquinone biosynthesis protein COQ7</fullName>
    </recommendedName>
</protein>
<evidence type="ECO:0000256" key="4">
    <source>
        <dbReference type="ARBA" id="ARBA00023002"/>
    </source>
</evidence>
<comment type="caution">
    <text evidence="8">The sequence shown here is derived from an EMBL/GenBank/DDBJ whole genome shotgun (WGS) entry which is preliminary data.</text>
</comment>
<dbReference type="GO" id="GO:0008340">
    <property type="term" value="P:determination of adult lifespan"/>
    <property type="evidence" value="ECO:0007669"/>
    <property type="project" value="TreeGrafter"/>
</dbReference>
<keyword evidence="3" id="KW-0479">Metal-binding</keyword>
<keyword evidence="7" id="KW-0472">Membrane</keyword>
<keyword evidence="9" id="KW-1185">Reference proteome</keyword>
<dbReference type="PANTHER" id="PTHR11237">
    <property type="entry name" value="COENZYME Q10 BIOSYNTHESIS PROTEIN 7"/>
    <property type="match status" value="1"/>
</dbReference>